<comment type="caution">
    <text evidence="1">The sequence shown here is derived from an EMBL/GenBank/DDBJ whole genome shotgun (WGS) entry which is preliminary data.</text>
</comment>
<reference evidence="2" key="1">
    <citation type="journal article" date="2022" name="Mol. Ecol. Resour.">
        <title>The genomes of chicory, endive, great burdock and yacon provide insights into Asteraceae palaeo-polyploidization history and plant inulin production.</title>
        <authorList>
            <person name="Fan W."/>
            <person name="Wang S."/>
            <person name="Wang H."/>
            <person name="Wang A."/>
            <person name="Jiang F."/>
            <person name="Liu H."/>
            <person name="Zhao H."/>
            <person name="Xu D."/>
            <person name="Zhang Y."/>
        </authorList>
    </citation>
    <scope>NUCLEOTIDE SEQUENCE [LARGE SCALE GENOMIC DNA]</scope>
    <source>
        <strain evidence="2">cv. Punajuju</strain>
    </source>
</reference>
<proteinExistence type="predicted"/>
<name>A0ACB9AG50_CICIN</name>
<evidence type="ECO:0000313" key="2">
    <source>
        <dbReference type="Proteomes" id="UP001055811"/>
    </source>
</evidence>
<evidence type="ECO:0000313" key="1">
    <source>
        <dbReference type="EMBL" id="KAI3708579.1"/>
    </source>
</evidence>
<reference evidence="1 2" key="2">
    <citation type="journal article" date="2022" name="Mol. Ecol. Resour.">
        <title>The genomes of chicory, endive, great burdock and yacon provide insights into Asteraceae paleo-polyploidization history and plant inulin production.</title>
        <authorList>
            <person name="Fan W."/>
            <person name="Wang S."/>
            <person name="Wang H."/>
            <person name="Wang A."/>
            <person name="Jiang F."/>
            <person name="Liu H."/>
            <person name="Zhao H."/>
            <person name="Xu D."/>
            <person name="Zhang Y."/>
        </authorList>
    </citation>
    <scope>NUCLEOTIDE SEQUENCE [LARGE SCALE GENOMIC DNA]</scope>
    <source>
        <strain evidence="2">cv. Punajuju</strain>
        <tissue evidence="1">Leaves</tissue>
    </source>
</reference>
<sequence length="87" mass="9764">MTNVIGNMHCRARTLPPVVRLHFRLQSQSGNPGDGHEGERRMGGAIDESMMASDVCDLEPTSHFFFLLESLIVVNPTGRESDSRHWQ</sequence>
<dbReference type="EMBL" id="CM042015">
    <property type="protein sequence ID" value="KAI3708579.1"/>
    <property type="molecule type" value="Genomic_DNA"/>
</dbReference>
<organism evidence="1 2">
    <name type="scientific">Cichorium intybus</name>
    <name type="common">Chicory</name>
    <dbReference type="NCBI Taxonomy" id="13427"/>
    <lineage>
        <taxon>Eukaryota</taxon>
        <taxon>Viridiplantae</taxon>
        <taxon>Streptophyta</taxon>
        <taxon>Embryophyta</taxon>
        <taxon>Tracheophyta</taxon>
        <taxon>Spermatophyta</taxon>
        <taxon>Magnoliopsida</taxon>
        <taxon>eudicotyledons</taxon>
        <taxon>Gunneridae</taxon>
        <taxon>Pentapetalae</taxon>
        <taxon>asterids</taxon>
        <taxon>campanulids</taxon>
        <taxon>Asterales</taxon>
        <taxon>Asteraceae</taxon>
        <taxon>Cichorioideae</taxon>
        <taxon>Cichorieae</taxon>
        <taxon>Cichoriinae</taxon>
        <taxon>Cichorium</taxon>
    </lineage>
</organism>
<keyword evidence="2" id="KW-1185">Reference proteome</keyword>
<dbReference type="Proteomes" id="UP001055811">
    <property type="component" value="Linkage Group LG07"/>
</dbReference>
<accession>A0ACB9AG50</accession>
<gene>
    <name evidence="1" type="ORF">L2E82_37847</name>
</gene>
<protein>
    <submittedName>
        <fullName evidence="1">Uncharacterized protein</fullName>
    </submittedName>
</protein>